<name>A0A8S1JNE9_PARPR</name>
<evidence type="ECO:0000256" key="6">
    <source>
        <dbReference type="RuleBase" id="RU000488"/>
    </source>
</evidence>
<dbReference type="OMA" id="LCANSIA"/>
<feature type="transmembrane region" description="Helical" evidence="7">
    <location>
        <begin position="69"/>
        <end position="88"/>
    </location>
</feature>
<organism evidence="8 9">
    <name type="scientific">Paramecium primaurelia</name>
    <dbReference type="NCBI Taxonomy" id="5886"/>
    <lineage>
        <taxon>Eukaryota</taxon>
        <taxon>Sar</taxon>
        <taxon>Alveolata</taxon>
        <taxon>Ciliophora</taxon>
        <taxon>Intramacronucleata</taxon>
        <taxon>Oligohymenophorea</taxon>
        <taxon>Peniculida</taxon>
        <taxon>Parameciidae</taxon>
        <taxon>Paramecium</taxon>
    </lineage>
</organism>
<dbReference type="GO" id="GO:0006862">
    <property type="term" value="P:nucleotide transport"/>
    <property type="evidence" value="ECO:0007669"/>
    <property type="project" value="InterPro"/>
</dbReference>
<dbReference type="PANTHER" id="PTHR45683">
    <property type="entry name" value="MITOCHONDRIAL NICOTINAMIDE ADENINE DINUCLEOTIDE TRANSPORTER 1-RELATED-RELATED"/>
    <property type="match status" value="1"/>
</dbReference>
<protein>
    <recommendedName>
        <fullName evidence="10">Mitochondrial carrier protein</fullName>
    </recommendedName>
</protein>
<dbReference type="GO" id="GO:0055085">
    <property type="term" value="P:transmembrane transport"/>
    <property type="evidence" value="ECO:0007669"/>
    <property type="project" value="InterPro"/>
</dbReference>
<evidence type="ECO:0000256" key="4">
    <source>
        <dbReference type="ARBA" id="ARBA00022989"/>
    </source>
</evidence>
<keyword evidence="3" id="KW-0677">Repeat</keyword>
<keyword evidence="4 7" id="KW-1133">Transmembrane helix</keyword>
<keyword evidence="9" id="KW-1185">Reference proteome</keyword>
<dbReference type="EMBL" id="CAJJDM010000003">
    <property type="protein sequence ID" value="CAD8043972.1"/>
    <property type="molecule type" value="Genomic_DNA"/>
</dbReference>
<feature type="transmembrane region" description="Helical" evidence="7">
    <location>
        <begin position="108"/>
        <end position="129"/>
    </location>
</feature>
<evidence type="ECO:0000256" key="2">
    <source>
        <dbReference type="ARBA" id="ARBA00022448"/>
    </source>
</evidence>
<proteinExistence type="inferred from homology"/>
<comment type="similarity">
    <text evidence="1 6">Belongs to the mitochondrial carrier (TC 2.A.29) family.</text>
</comment>
<evidence type="ECO:0000256" key="3">
    <source>
        <dbReference type="ARBA" id="ARBA00022737"/>
    </source>
</evidence>
<evidence type="ECO:0000313" key="9">
    <source>
        <dbReference type="Proteomes" id="UP000688137"/>
    </source>
</evidence>
<feature type="repeat" description="Solcar" evidence="5">
    <location>
        <begin position="195"/>
        <end position="285"/>
    </location>
</feature>
<keyword evidence="5 6" id="KW-0812">Transmembrane</keyword>
<evidence type="ECO:0000313" key="8">
    <source>
        <dbReference type="EMBL" id="CAD8043972.1"/>
    </source>
</evidence>
<dbReference type="InterPro" id="IPR044712">
    <property type="entry name" value="SLC25A32-like"/>
</dbReference>
<comment type="caution">
    <text evidence="8">The sequence shown here is derived from an EMBL/GenBank/DDBJ whole genome shotgun (WGS) entry which is preliminary data.</text>
</comment>
<keyword evidence="2 6" id="KW-0813">Transport</keyword>
<dbReference type="AlphaFoldDB" id="A0A8S1JNE9"/>
<evidence type="ECO:0000256" key="7">
    <source>
        <dbReference type="SAM" id="Phobius"/>
    </source>
</evidence>
<evidence type="ECO:0000256" key="1">
    <source>
        <dbReference type="ARBA" id="ARBA00006375"/>
    </source>
</evidence>
<reference evidence="8" key="1">
    <citation type="submission" date="2021-01" db="EMBL/GenBank/DDBJ databases">
        <authorList>
            <consortium name="Genoscope - CEA"/>
            <person name="William W."/>
        </authorList>
    </citation>
    <scope>NUCLEOTIDE SEQUENCE</scope>
</reference>
<dbReference type="InterPro" id="IPR018108">
    <property type="entry name" value="MCP_transmembrane"/>
</dbReference>
<evidence type="ECO:0000256" key="5">
    <source>
        <dbReference type="PROSITE-ProRule" id="PRU00282"/>
    </source>
</evidence>
<feature type="repeat" description="Solcar" evidence="5">
    <location>
        <begin position="2"/>
        <end position="94"/>
    </location>
</feature>
<sequence>MKQNDLRFAIASQGATICVQFLHPLDIIKTRMQSHDGQTHKNLVPKYGSISNAIKQIYKEEGIKGFTKGIFWSLCANSIARVLFFVFYESKKEECNSYFGHGSKKGILIASIYASLLAQLITQPLWVTLTRLQLNVGKMNGFENVKFTIQQIYNQHGFLGFYRGLKMALFTSCHGMIQINCYEWTLSLLTQLEQYKDFNSFIAGGFSKGFAIFCTYPMTTIKTRIIQNQFIGSENPKYKSNFDIANKILEHEGFRGFYKGITASMLKGMPSKAIYFFFYEHFKDMLNVGRTKNNN</sequence>
<gene>
    <name evidence="8" type="ORF">PPRIM_AZ9-3.1.T0060054</name>
</gene>
<accession>A0A8S1JNE9</accession>
<feature type="repeat" description="Solcar" evidence="5">
    <location>
        <begin position="102"/>
        <end position="188"/>
    </location>
</feature>
<evidence type="ECO:0008006" key="10">
    <source>
        <dbReference type="Google" id="ProtNLM"/>
    </source>
</evidence>
<dbReference type="PROSITE" id="PS50920">
    <property type="entry name" value="SOLCAR"/>
    <property type="match status" value="3"/>
</dbReference>
<dbReference type="GO" id="GO:0016020">
    <property type="term" value="C:membrane"/>
    <property type="evidence" value="ECO:0007669"/>
    <property type="project" value="UniProtKB-UniRule"/>
</dbReference>
<dbReference type="Proteomes" id="UP000688137">
    <property type="component" value="Unassembled WGS sequence"/>
</dbReference>
<keyword evidence="5 7" id="KW-0472">Membrane</keyword>
<dbReference type="Pfam" id="PF00153">
    <property type="entry name" value="Mito_carr"/>
    <property type="match status" value="3"/>
</dbReference>